<sequence length="535" mass="58665">MAHSYYISPGGKDSNSGTSPATAWQTITRLSKHNFSPGDSILFQGGHTFQGSLYFDSNDNSTASAPILISSYGAGRATIDADTSYGLYAYNKVGITIQNLNFVGSGYQTNNNHGILFYNDLPGNTKLQGVIIDQVEVRGFRKAGISFGSWNGNSGFSDVRIMYAVVHDVGSEGITTWGFFAQDKVGYSHRNIYVGHCHVYDVHGLPLKDKHSGSGIILSDVDGGTIEYSVAHHCGTNNLHCGGPVGIWAWDANNILIQYNEAYNISSGSGCDGGGFDLDGGVTNSVMQYNYSHDNDGAGFLIAQFEWARPMHNNTIRYNISENDGRKNGYKGITLWVADAHNSGGNHNLLVHNNTVYADKSIAPSGGGVYFKSGHHHKVRFYNNLFYSRNGAPMLQADATNIDAVFQHNVYYSEDKSYQWHWEDTTYTSLESLRNRTGLEMRNGKPVGMVADPLVAAPGKGGTLGYPLELNKLQQAYTLQKKSPAINKGIPVTSITEPPIHDFFGSPVPAKRKPDIGAHEYRRRNVLSLFKRLFR</sequence>
<name>A0ABW5D1R4_9BACT</name>
<dbReference type="Pfam" id="PF13229">
    <property type="entry name" value="Beta_helix"/>
    <property type="match status" value="1"/>
</dbReference>
<dbReference type="InterPro" id="IPR012334">
    <property type="entry name" value="Pectin_lyas_fold"/>
</dbReference>
<dbReference type="InterPro" id="IPR059226">
    <property type="entry name" value="Choice_anch_Q_dom"/>
</dbReference>
<comment type="caution">
    <text evidence="3">The sequence shown here is derived from an EMBL/GenBank/DDBJ whole genome shotgun (WGS) entry which is preliminary data.</text>
</comment>
<reference evidence="4" key="1">
    <citation type="journal article" date="2019" name="Int. J. Syst. Evol. Microbiol.">
        <title>The Global Catalogue of Microorganisms (GCM) 10K type strain sequencing project: providing services to taxonomists for standard genome sequencing and annotation.</title>
        <authorList>
            <consortium name="The Broad Institute Genomics Platform"/>
            <consortium name="The Broad Institute Genome Sequencing Center for Infectious Disease"/>
            <person name="Wu L."/>
            <person name="Ma J."/>
        </authorList>
    </citation>
    <scope>NUCLEOTIDE SEQUENCE [LARGE SCALE GENOMIC DNA]</scope>
    <source>
        <strain evidence="4">CGMCC 4.1782</strain>
    </source>
</reference>
<dbReference type="Gene3D" id="2.160.20.10">
    <property type="entry name" value="Single-stranded right-handed beta-helix, Pectin lyase-like"/>
    <property type="match status" value="1"/>
</dbReference>
<dbReference type="InterPro" id="IPR006626">
    <property type="entry name" value="PbH1"/>
</dbReference>
<dbReference type="SMART" id="SM00710">
    <property type="entry name" value="PbH1"/>
    <property type="match status" value="8"/>
</dbReference>
<evidence type="ECO:0000313" key="4">
    <source>
        <dbReference type="Proteomes" id="UP001597374"/>
    </source>
</evidence>
<dbReference type="RefSeq" id="WP_250431711.1">
    <property type="nucleotide sequence ID" value="NZ_JALPRR010000004.1"/>
</dbReference>
<dbReference type="Proteomes" id="UP001597374">
    <property type="component" value="Unassembled WGS sequence"/>
</dbReference>
<organism evidence="3 4">
    <name type="scientific">Pontibacter ruber</name>
    <dbReference type="NCBI Taxonomy" id="1343895"/>
    <lineage>
        <taxon>Bacteria</taxon>
        <taxon>Pseudomonadati</taxon>
        <taxon>Bacteroidota</taxon>
        <taxon>Cytophagia</taxon>
        <taxon>Cytophagales</taxon>
        <taxon>Hymenobacteraceae</taxon>
        <taxon>Pontibacter</taxon>
    </lineage>
</organism>
<dbReference type="InterPro" id="IPR039448">
    <property type="entry name" value="Beta_helix"/>
</dbReference>
<dbReference type="InterPro" id="IPR011050">
    <property type="entry name" value="Pectin_lyase_fold/virulence"/>
</dbReference>
<dbReference type="EMBL" id="JBHUIM010000003">
    <property type="protein sequence ID" value="MFD2248341.1"/>
    <property type="molecule type" value="Genomic_DNA"/>
</dbReference>
<evidence type="ECO:0000313" key="3">
    <source>
        <dbReference type="EMBL" id="MFD2248341.1"/>
    </source>
</evidence>
<dbReference type="SUPFAM" id="SSF51126">
    <property type="entry name" value="Pectin lyase-like"/>
    <property type="match status" value="1"/>
</dbReference>
<proteinExistence type="predicted"/>
<accession>A0ABW5D1R4</accession>
<feature type="region of interest" description="Disordered" evidence="1">
    <location>
        <begin position="1"/>
        <end position="20"/>
    </location>
</feature>
<dbReference type="NCBIfam" id="NF041518">
    <property type="entry name" value="choice_anch_Q"/>
    <property type="match status" value="1"/>
</dbReference>
<protein>
    <submittedName>
        <fullName evidence="3">Right-handed parallel beta-helix repeat-containing protein</fullName>
    </submittedName>
</protein>
<evidence type="ECO:0000256" key="1">
    <source>
        <dbReference type="SAM" id="MobiDB-lite"/>
    </source>
</evidence>
<feature type="domain" description="Right handed beta helix" evidence="2">
    <location>
        <begin position="211"/>
        <end position="340"/>
    </location>
</feature>
<evidence type="ECO:0000259" key="2">
    <source>
        <dbReference type="Pfam" id="PF13229"/>
    </source>
</evidence>
<keyword evidence="4" id="KW-1185">Reference proteome</keyword>
<gene>
    <name evidence="3" type="ORF">ACFSKP_18890</name>
</gene>